<sequence>MIKGPLKVSLTTSLTSEASTSLHRGLCSGTWLPHTPGTSHTSQNFKKTADPHLQIDSFPGAKFNHITSIFNKLPPCHNTSQVIISVGLNNGLSDTAPSSSLKQLQAMWKQSTLLSKRHHLHPHHKLFQQSEHPPTDCTHHTQQHQSSKYNFIPEINPLLFQACHRHYVGEMRNEISLRIKQHRYRIRDGDGTSVLYNHFKLHGLQNVQSMGLESSSGWSTGQRRAAERRWIHRLRTIDPGGLNE</sequence>
<evidence type="ECO:0000313" key="1">
    <source>
        <dbReference type="EMBL" id="KAF3844285.1"/>
    </source>
</evidence>
<dbReference type="AlphaFoldDB" id="A0A7J5Y4E4"/>
<keyword evidence="2" id="KW-1185">Reference proteome</keyword>
<gene>
    <name evidence="1" type="ORF">F7725_013626</name>
</gene>
<evidence type="ECO:0000313" key="2">
    <source>
        <dbReference type="Proteomes" id="UP000518266"/>
    </source>
</evidence>
<comment type="caution">
    <text evidence="1">The sequence shown here is derived from an EMBL/GenBank/DDBJ whole genome shotgun (WGS) entry which is preliminary data.</text>
</comment>
<proteinExistence type="predicted"/>
<dbReference type="Proteomes" id="UP000518266">
    <property type="component" value="Unassembled WGS sequence"/>
</dbReference>
<protein>
    <submittedName>
        <fullName evidence="1">Uncharacterized protein</fullName>
    </submittedName>
</protein>
<accession>A0A7J5Y4E4</accession>
<name>A0A7J5Y4E4_DISMA</name>
<reference evidence="1 2" key="1">
    <citation type="submission" date="2020-03" db="EMBL/GenBank/DDBJ databases">
        <title>Dissostichus mawsoni Genome sequencing and assembly.</title>
        <authorList>
            <person name="Park H."/>
        </authorList>
    </citation>
    <scope>NUCLEOTIDE SEQUENCE [LARGE SCALE GENOMIC DNA]</scope>
    <source>
        <strain evidence="1">DM0001</strain>
        <tissue evidence="1">Muscle</tissue>
    </source>
</reference>
<dbReference type="EMBL" id="JAAKFY010000016">
    <property type="protein sequence ID" value="KAF3844285.1"/>
    <property type="molecule type" value="Genomic_DNA"/>
</dbReference>
<dbReference type="OrthoDB" id="8946688at2759"/>
<organism evidence="1 2">
    <name type="scientific">Dissostichus mawsoni</name>
    <name type="common">Antarctic cod</name>
    <dbReference type="NCBI Taxonomy" id="36200"/>
    <lineage>
        <taxon>Eukaryota</taxon>
        <taxon>Metazoa</taxon>
        <taxon>Chordata</taxon>
        <taxon>Craniata</taxon>
        <taxon>Vertebrata</taxon>
        <taxon>Euteleostomi</taxon>
        <taxon>Actinopterygii</taxon>
        <taxon>Neopterygii</taxon>
        <taxon>Teleostei</taxon>
        <taxon>Neoteleostei</taxon>
        <taxon>Acanthomorphata</taxon>
        <taxon>Eupercaria</taxon>
        <taxon>Perciformes</taxon>
        <taxon>Notothenioidei</taxon>
        <taxon>Nototheniidae</taxon>
        <taxon>Dissostichus</taxon>
    </lineage>
</organism>